<name>A0ABW1X3N6_9ACTN</name>
<protein>
    <submittedName>
        <fullName evidence="4">AAA family ATPase</fullName>
    </submittedName>
</protein>
<dbReference type="InterPro" id="IPR003959">
    <property type="entry name" value="ATPase_AAA_core"/>
</dbReference>
<sequence>MIEKLAIHGYRSIRDLVVEPGPVTVVTGGNGSGKSSLYRALRLAAETAQGDLVGSLAHSGGLQSVLWAGPEQLTAAMRRGDHPVQGTGKRIKPVSLMLGFATDDLGYLIDVGLPQFSGMPTAFAHDPVIKREVIFAGSVMRPASTLVRRKGSKVDVRDDGWTTITEELGERDSILSEVADPNSTPEVLRVRQSVRSWRFYDGFRVDAHAPSRQPQVGTFTPVLSADGSDLAPAIQTILESAWADPFNAAIDRAFPGSRVQVDCDGLRWGVGMTQPGMLRTMGAEELSDGTLRFLLHAAALLSPRPPELMVLNEPESSLHPDLLPGLADLIAAAAERTQVVVVSHSDAIVTALLARHEGRVVAVELEKDLGETMVAGREGLLDRPAWDWGSR</sequence>
<dbReference type="PANTHER" id="PTHR32182:SF25">
    <property type="entry name" value="SLR1056 PROTEIN"/>
    <property type="match status" value="1"/>
</dbReference>
<keyword evidence="1" id="KW-0742">SOS response</keyword>
<keyword evidence="1" id="KW-0227">DNA damage</keyword>
<keyword evidence="5" id="KW-1185">Reference proteome</keyword>
<dbReference type="PIRSF" id="PIRSF029347">
    <property type="entry name" value="RecF"/>
    <property type="match status" value="1"/>
</dbReference>
<comment type="caution">
    <text evidence="4">The sequence shown here is derived from an EMBL/GenBank/DDBJ whole genome shotgun (WGS) entry which is preliminary data.</text>
</comment>
<feature type="domain" description="Rad50/SbcC-type AAA" evidence="3">
    <location>
        <begin position="4"/>
        <end position="44"/>
    </location>
</feature>
<dbReference type="InterPro" id="IPR014555">
    <property type="entry name" value="RecF-like"/>
</dbReference>
<dbReference type="InterPro" id="IPR038729">
    <property type="entry name" value="Rad50/SbcC_AAA"/>
</dbReference>
<organism evidence="4 5">
    <name type="scientific">Luteococcus sanguinis</name>
    <dbReference type="NCBI Taxonomy" id="174038"/>
    <lineage>
        <taxon>Bacteria</taxon>
        <taxon>Bacillati</taxon>
        <taxon>Actinomycetota</taxon>
        <taxon>Actinomycetes</taxon>
        <taxon>Propionibacteriales</taxon>
        <taxon>Propionibacteriaceae</taxon>
        <taxon>Luteococcus</taxon>
    </lineage>
</organism>
<evidence type="ECO:0000259" key="2">
    <source>
        <dbReference type="Pfam" id="PF13304"/>
    </source>
</evidence>
<reference evidence="5" key="1">
    <citation type="journal article" date="2019" name="Int. J. Syst. Evol. Microbiol.">
        <title>The Global Catalogue of Microorganisms (GCM) 10K type strain sequencing project: providing services to taxonomists for standard genome sequencing and annotation.</title>
        <authorList>
            <consortium name="The Broad Institute Genomics Platform"/>
            <consortium name="The Broad Institute Genome Sequencing Center for Infectious Disease"/>
            <person name="Wu L."/>
            <person name="Ma J."/>
        </authorList>
    </citation>
    <scope>NUCLEOTIDE SEQUENCE [LARGE SCALE GENOMIC DNA]</scope>
    <source>
        <strain evidence="5">CGMCC 1.15277</strain>
    </source>
</reference>
<dbReference type="InterPro" id="IPR027417">
    <property type="entry name" value="P-loop_NTPase"/>
</dbReference>
<dbReference type="Proteomes" id="UP001596266">
    <property type="component" value="Unassembled WGS sequence"/>
</dbReference>
<evidence type="ECO:0000259" key="3">
    <source>
        <dbReference type="Pfam" id="PF13476"/>
    </source>
</evidence>
<evidence type="ECO:0000256" key="1">
    <source>
        <dbReference type="ARBA" id="ARBA00023236"/>
    </source>
</evidence>
<evidence type="ECO:0000313" key="5">
    <source>
        <dbReference type="Proteomes" id="UP001596266"/>
    </source>
</evidence>
<evidence type="ECO:0000313" key="4">
    <source>
        <dbReference type="EMBL" id="MFC6396476.1"/>
    </source>
</evidence>
<dbReference type="SUPFAM" id="SSF52540">
    <property type="entry name" value="P-loop containing nucleoside triphosphate hydrolases"/>
    <property type="match status" value="1"/>
</dbReference>
<dbReference type="Gene3D" id="3.40.50.300">
    <property type="entry name" value="P-loop containing nucleotide triphosphate hydrolases"/>
    <property type="match status" value="2"/>
</dbReference>
<dbReference type="EMBL" id="JBHSUA010000009">
    <property type="protein sequence ID" value="MFC6396476.1"/>
    <property type="molecule type" value="Genomic_DNA"/>
</dbReference>
<proteinExistence type="predicted"/>
<dbReference type="PANTHER" id="PTHR32182">
    <property type="entry name" value="DNA REPLICATION AND REPAIR PROTEIN RECF"/>
    <property type="match status" value="1"/>
</dbReference>
<dbReference type="Pfam" id="PF13304">
    <property type="entry name" value="AAA_21"/>
    <property type="match status" value="1"/>
</dbReference>
<dbReference type="RefSeq" id="WP_343884884.1">
    <property type="nucleotide sequence ID" value="NZ_BAAAKI010000004.1"/>
</dbReference>
<dbReference type="Pfam" id="PF13476">
    <property type="entry name" value="AAA_23"/>
    <property type="match status" value="1"/>
</dbReference>
<feature type="domain" description="ATPase AAA-type core" evidence="2">
    <location>
        <begin position="184"/>
        <end position="349"/>
    </location>
</feature>
<gene>
    <name evidence="4" type="ORF">ACFP57_05665</name>
</gene>
<accession>A0ABW1X3N6</accession>